<gene>
    <name evidence="1" type="ORF">SAMN05216289_1476</name>
</gene>
<organism evidence="1 2">
    <name type="scientific">Dokdonella immobilis</name>
    <dbReference type="NCBI Taxonomy" id="578942"/>
    <lineage>
        <taxon>Bacteria</taxon>
        <taxon>Pseudomonadati</taxon>
        <taxon>Pseudomonadota</taxon>
        <taxon>Gammaproteobacteria</taxon>
        <taxon>Lysobacterales</taxon>
        <taxon>Rhodanobacteraceae</taxon>
        <taxon>Dokdonella</taxon>
    </lineage>
</organism>
<dbReference type="OrthoDB" id="5146786at2"/>
<sequence length="98" mass="10965">MKIILSISAKPSKLMAYFIWIWAAKQDSEDIPVEMINNKGSVSVEPGDYFIYWELYGSPGGFLACEVKKPDGKVVVAIKEPKIKDGKSFYALVKTFKA</sequence>
<evidence type="ECO:0000313" key="2">
    <source>
        <dbReference type="Proteomes" id="UP000198575"/>
    </source>
</evidence>
<protein>
    <submittedName>
        <fullName evidence="1">Uncharacterized protein</fullName>
    </submittedName>
</protein>
<dbReference type="STRING" id="578942.SAMN05216289_1476"/>
<keyword evidence="2" id="KW-1185">Reference proteome</keyword>
<proteinExistence type="predicted"/>
<dbReference type="EMBL" id="FOVF01000047">
    <property type="protein sequence ID" value="SFN68050.1"/>
    <property type="molecule type" value="Genomic_DNA"/>
</dbReference>
<dbReference type="AlphaFoldDB" id="A0A1I5B091"/>
<dbReference type="Proteomes" id="UP000198575">
    <property type="component" value="Unassembled WGS sequence"/>
</dbReference>
<reference evidence="1 2" key="1">
    <citation type="submission" date="2016-10" db="EMBL/GenBank/DDBJ databases">
        <authorList>
            <person name="de Groot N.N."/>
        </authorList>
    </citation>
    <scope>NUCLEOTIDE SEQUENCE [LARGE SCALE GENOMIC DNA]</scope>
    <source>
        <strain evidence="1 2">CGMCC 1.7659</strain>
    </source>
</reference>
<accession>A0A1I5B091</accession>
<name>A0A1I5B091_9GAMM</name>
<evidence type="ECO:0000313" key="1">
    <source>
        <dbReference type="EMBL" id="SFN68050.1"/>
    </source>
</evidence>
<dbReference type="RefSeq" id="WP_092410868.1">
    <property type="nucleotide sequence ID" value="NZ_FOVF01000047.1"/>
</dbReference>